<name>A0A7I9VSI0_9BACT</name>
<evidence type="ECO:0008006" key="4">
    <source>
        <dbReference type="Google" id="ProtNLM"/>
    </source>
</evidence>
<dbReference type="InterPro" id="IPR059226">
    <property type="entry name" value="Choice_anch_Q_dom"/>
</dbReference>
<dbReference type="SUPFAM" id="SSF51126">
    <property type="entry name" value="Pectin lyase-like"/>
    <property type="match status" value="1"/>
</dbReference>
<dbReference type="Gene3D" id="2.160.20.10">
    <property type="entry name" value="Single-stranded right-handed beta-helix, Pectin lyase-like"/>
    <property type="match status" value="1"/>
</dbReference>
<comment type="caution">
    <text evidence="2">The sequence shown here is derived from an EMBL/GenBank/DDBJ whole genome shotgun (WGS) entry which is preliminary data.</text>
</comment>
<dbReference type="PROSITE" id="PS51257">
    <property type="entry name" value="PROKAR_LIPOPROTEIN"/>
    <property type="match status" value="1"/>
</dbReference>
<accession>A0A7I9VSI0</accession>
<dbReference type="Pfam" id="PF17963">
    <property type="entry name" value="Big_9"/>
    <property type="match status" value="2"/>
</dbReference>
<dbReference type="InterPro" id="IPR008972">
    <property type="entry name" value="Cupredoxin"/>
</dbReference>
<dbReference type="Gene3D" id="2.60.40.10">
    <property type="entry name" value="Immunoglobulins"/>
    <property type="match status" value="4"/>
</dbReference>
<keyword evidence="1" id="KW-0732">Signal</keyword>
<dbReference type="SUPFAM" id="SSF49503">
    <property type="entry name" value="Cupredoxins"/>
    <property type="match status" value="2"/>
</dbReference>
<dbReference type="Proteomes" id="UP000503640">
    <property type="component" value="Unassembled WGS sequence"/>
</dbReference>
<dbReference type="EMBL" id="BJTG01000009">
    <property type="protein sequence ID" value="GEJ58887.1"/>
    <property type="molecule type" value="Genomic_DNA"/>
</dbReference>
<evidence type="ECO:0000313" key="2">
    <source>
        <dbReference type="EMBL" id="GEJ58887.1"/>
    </source>
</evidence>
<sequence length="2753" mass="280394">MRTHLSLRNRCSSLAVLALLLAAGAACGSKSRAARATAATARGRATPLTNVAGTPIHLTARRMTTTLRDGTPSPMWGFCETSACPASGAWAPGPTIYARAGDALQIDLTNELPVPTSLVVLGQLGGGLGSPQKMDSPAHPGQAFTTFPGNAPAPIPFVPPVQGQRVRSFGAEVPAATTSILTWSSLRPGTYLYETGTLPSLQVPMGLYGLLVVTTAPSGSGGSFTPGTAYPGVSYDDDAALLFSEIDPAQNAAVDAAAVAGTDLNRRFDDPACSAASPCYPAAVNYTPTYFLINGQPFDETAPQGSAFTVGDTAAYRSGNVLLRLANAGSRTHVPTVVGLKLALVGEDGNLAPGNPKVQDVALLTAGKTYDVVVKPPAAAGGASYAAGTYPVFDRALSLGTANHPDGGMQGFLLVNHAAAPTVTSLVDGVSVTVPVAGAPGNLPTAVTPAANPDSFNVPYGRSFSASVTANDVAITRVALGSGPSHGLLALAPDGGFTYTPSSGFSGADQFTYVGNGVPALTATVTLNVAAKLTGDANRPVAAPDSYTSSLATKLSVPRPGVLANDADPNGFPLTAGGVSGSTCDSVALAPDGSFSVTVAGTPPPPSCQFSYTATNSQQTSSAPALVTVSFGLAGGVSGLAVSVVDAASGAAIPDYRWTLQEDLTFKHDPSGTPALSTRTIGTSFHRSHMPIVATGCVGPVSCGSGQSAGGVTISDADALARQTTPDQVVLDPTKSYYLSILPGDGSPPGHAMGGGQVTLAHGAWAKLTVKLQATPLVPAQLSVYIYEDSAPTNGQNEDTESGLGGFNIILVDPAGRTGDPAGQQTYDAFNMPLSNALLGTPGCPDEQNPGTNGTGTSAAGNLVGAVYTCPNDPNAGTPAANPARYALAGHALIKNLTPARYDVIAHPGAAREGAGEVWWQTETLEGTPAQDAFVGINEPVYFQEFGPPGPHTTVGFVNPARVASYAAAHGLTGSHVVTGKVTNQHMSRPSDVTLWDSGSYDLLSSTTCRVVLNSQAGNGPAIAAAQCNPDGTFTLSGVAAGEYDLAVFDQWLDQIIQNVAVSVPAAVATVALGDLPVLSWFTQYDQNIFMDTNGNGKYDPGEPGISNVPLTVRYRNGAPSNVTLSDSNGNGILVELFPLFNWYVAEADTTRYKQTGVHVVVDGGGKPDASGPGAGLWTSTYANPDDGSTERTEQPGALSYGLQGFISQRNRVDWGRAPYAKGENGGIVGTVVYSSTRPFDDMRFNVQTIWEPLVPRVPVNLYQKRTLPDGTEALTLVDSTTTSSFDDYVNRVYGADGGQYLLGSDGKLRDPDSGAPAPAAAYPAGRQVNLQCPGQVATDPFVGYTLGAGDRQRCYDGWHAWNQVQAAPYDGRYTFPSPAYAAAHPLTAAQRAAGQTLVSLPTGTYVVEIVPPPGYQIVKEEDKNILIGDTFVAPATQQFGALASVFILPDQATLGNANPNNPGTGDPGFQSNPTTNLGVYGLSNATTFPECVGNLHRVPDFLSLYPQAQQVAPFAGMDRPLCDRKQVVLNDQMQASAYFFVFTEVPAASNNTGIILDDASSEFNAVSPDFGEKASVPFVPVSIKDFTGLEISRTYSDQWGAYNMMTPSSWLVNPPTPSGYGPNMLVTCINDPGPIADPATGQLVTDPHYNPAYSNFCYTNPYMPGQTTYLDTPVLPIAAFAAGYNPADCALPDGAPAIQRVDSSAGFGPWLPTAGGTLTITAQGDQQVPNPAYAGPFAAGGLASQTTIARHYGFGDARGTLKIGDVDLTSRVTGWTDAAITVAVPAHTPSGELAITTAAGKASVDTVTVTLEDRAPTRVSSGMAIQDAIDLANPGELILVDAGTYSELLIMWKPVRLQGVGAGAVIVNAAKYPTSKLAAWRPRINALFAIDPVTGNQLGPSQVDPLPSQEITGGVVLLEPSVLGSEEGAGITVLAKNLPASACGVTGSPGWDSNFRCAPSRIDGIAVTGGDAGGGIYVNGWAHDLEISNNRVYGNAGAYHGGIRVGVPYLELESLPTGPRGEVLLDGQRIAGFGYDEHVRIHHNAITKNGTVEAPAGSGGAGGGVSICTGTDHYSVDHNFVCGNYGGSDGGGIGHLGFSQGGLIAYNQILFNQSFQQTSSTHGGGIAVAGEPPVAGAVSLGTGDLTIDANLIRGNFAEGGQGGGIRLQQVNGADVSAFGQPARWHKVTLSNNMIVDNVAGWAGGGVSLADAVNVSIVNNTVASNDSAGIAGVVLAGGVALPGATPGTAGAGRPSPSGIVSERTSAALLSQFRNAGQRTANAISRPELVNDIVWRNRSFYYSGDGRLCVGNSLAATAGACTTLPDQATSGQCPAGAAYWDLGVLGDASAVPGAVHLDPSYSILTSLAGYGGVGNKASDPQLVQPYCNGSRAVPELASVINPPSPKNLQVAATVDEGNNYVNLRYGPLYLANPVTGAAVGDDHLGGAVVSAGVVTGSTSPAFNAGTATDAPDHDFDGQPRPLAGAYDIGADEFLVPSPILAVSPSPLSFSAVSVNTTRTLSVTVSNAAAATANLVLGAPTLTAGTSGSSQPARYSLGTTCPSGGAGLAPGASCAIAVTFAPTAVTLPSTQTATLRVVATNAPSTTVALSGTGVVPVYRITPGPLTGHGFGNQAVGTASAPFQLTVTNGGSFPLAGGELWLTGDPLLTGTYAGQFRGAFRAGDTCTATTHLAAGASCTFSVAFAPTSAGAKGTSALNAGARVDVAHAPGAVNGGGAGSPVWGTGVATTALAAPAR</sequence>
<evidence type="ECO:0000256" key="1">
    <source>
        <dbReference type="SAM" id="SignalP"/>
    </source>
</evidence>
<feature type="signal peptide" evidence="1">
    <location>
        <begin position="1"/>
        <end position="28"/>
    </location>
</feature>
<dbReference type="NCBIfam" id="NF041518">
    <property type="entry name" value="choice_anch_Q"/>
    <property type="match status" value="1"/>
</dbReference>
<dbReference type="Gene3D" id="2.60.40.3440">
    <property type="match status" value="1"/>
</dbReference>
<evidence type="ECO:0000313" key="3">
    <source>
        <dbReference type="Proteomes" id="UP000503640"/>
    </source>
</evidence>
<dbReference type="SMART" id="SM00710">
    <property type="entry name" value="PbH1"/>
    <property type="match status" value="7"/>
</dbReference>
<feature type="chain" id="PRO_5029565479" description="RapA2 cadherin-like domain-containing protein" evidence="1">
    <location>
        <begin position="29"/>
        <end position="2753"/>
    </location>
</feature>
<reference evidence="3" key="1">
    <citation type="journal article" date="2020" name="Appl. Environ. Microbiol.">
        <title>Diazotrophic Anaeromyxobacter Isolates from Soils.</title>
        <authorList>
            <person name="Masuda Y."/>
            <person name="Yamanaka H."/>
            <person name="Xu Z.X."/>
            <person name="Shiratori Y."/>
            <person name="Aono T."/>
            <person name="Amachi S."/>
            <person name="Senoo K."/>
            <person name="Itoh H."/>
        </authorList>
    </citation>
    <scope>NUCLEOTIDE SEQUENCE [LARGE SCALE GENOMIC DNA]</scope>
    <source>
        <strain evidence="3">R267</strain>
    </source>
</reference>
<dbReference type="NCBIfam" id="NF012200">
    <property type="entry name" value="choice_anch_D"/>
    <property type="match status" value="2"/>
</dbReference>
<gene>
    <name evidence="2" type="ORF">AMYX_36280</name>
</gene>
<dbReference type="InterPro" id="IPR011050">
    <property type="entry name" value="Pectin_lyase_fold/virulence"/>
</dbReference>
<proteinExistence type="predicted"/>
<keyword evidence="3" id="KW-1185">Reference proteome</keyword>
<dbReference type="InterPro" id="IPR012334">
    <property type="entry name" value="Pectin_lyas_fold"/>
</dbReference>
<dbReference type="Gene3D" id="2.60.40.420">
    <property type="entry name" value="Cupredoxins - blue copper proteins"/>
    <property type="match status" value="1"/>
</dbReference>
<protein>
    <recommendedName>
        <fullName evidence="4">RapA2 cadherin-like domain-containing protein</fullName>
    </recommendedName>
</protein>
<dbReference type="InterPro" id="IPR006626">
    <property type="entry name" value="PbH1"/>
</dbReference>
<dbReference type="InterPro" id="IPR013783">
    <property type="entry name" value="Ig-like_fold"/>
</dbReference>
<dbReference type="RefSeq" id="WP_176067851.1">
    <property type="nucleotide sequence ID" value="NZ_BJTG01000009.1"/>
</dbReference>
<organism evidence="2 3">
    <name type="scientific">Anaeromyxobacter diazotrophicus</name>
    <dbReference type="NCBI Taxonomy" id="2590199"/>
    <lineage>
        <taxon>Bacteria</taxon>
        <taxon>Pseudomonadati</taxon>
        <taxon>Myxococcota</taxon>
        <taxon>Myxococcia</taxon>
        <taxon>Myxococcales</taxon>
        <taxon>Cystobacterineae</taxon>
        <taxon>Anaeromyxobacteraceae</taxon>
        <taxon>Anaeromyxobacter</taxon>
    </lineage>
</organism>